<dbReference type="Proteomes" id="UP000005262">
    <property type="component" value="Chromosome"/>
</dbReference>
<keyword evidence="1" id="KW-1133">Transmembrane helix</keyword>
<dbReference type="KEGG" id="dmi:Desmer_4430"/>
<evidence type="ECO:0000313" key="2">
    <source>
        <dbReference type="EMBL" id="AFQ46236.1"/>
    </source>
</evidence>
<name>J7J5L4_DESMD</name>
<dbReference type="eggNOG" id="ENOG5033W01">
    <property type="taxonomic scope" value="Bacteria"/>
</dbReference>
<reference evidence="3" key="2">
    <citation type="submission" date="2012-08" db="EMBL/GenBank/DDBJ databases">
        <title>Finished genome of Desulfosporosinus meridiei DSM 13257.</title>
        <authorList>
            <person name="Huntemann M."/>
            <person name="Wei C.-L."/>
            <person name="Han J."/>
            <person name="Detter J.C."/>
            <person name="Han C."/>
            <person name="Davenport K."/>
            <person name="Daligault H."/>
            <person name="Erkkila T."/>
            <person name="Gu W."/>
            <person name="Munk A.C.C."/>
            <person name="Teshima H."/>
            <person name="Xu Y."/>
            <person name="Chain P."/>
            <person name="Tapia R."/>
            <person name="Chen A."/>
            <person name="Krypides N."/>
            <person name="Mavromatis K."/>
            <person name="Markowitz V."/>
            <person name="Szeto E."/>
            <person name="Ivanova N."/>
            <person name="Mikhailova N."/>
            <person name="Ovchinnikova G."/>
            <person name="Pagani I."/>
            <person name="Pati A."/>
            <person name="Goodwin L."/>
            <person name="Peters L."/>
            <person name="Pitluck S."/>
            <person name="Woyke T."/>
            <person name="Pester M."/>
            <person name="Spring S."/>
            <person name="Ollivier B."/>
            <person name="Rattei T."/>
            <person name="Klenk H.-P."/>
            <person name="Wagner M."/>
            <person name="Loy A."/>
        </authorList>
    </citation>
    <scope>NUCLEOTIDE SEQUENCE [LARGE SCALE GENOMIC DNA]</scope>
    <source>
        <strain evidence="3">ATCC BAA-275 / DSM 13257 / NCIMB 13706 / S10</strain>
    </source>
</reference>
<organism evidence="2 3">
    <name type="scientific">Desulfosporosinus meridiei (strain ATCC BAA-275 / DSM 13257 / KCTC 12902 / NCIMB 13706 / S10)</name>
    <dbReference type="NCBI Taxonomy" id="768704"/>
    <lineage>
        <taxon>Bacteria</taxon>
        <taxon>Bacillati</taxon>
        <taxon>Bacillota</taxon>
        <taxon>Clostridia</taxon>
        <taxon>Eubacteriales</taxon>
        <taxon>Desulfitobacteriaceae</taxon>
        <taxon>Desulfosporosinus</taxon>
    </lineage>
</organism>
<protein>
    <submittedName>
        <fullName evidence="2">Uncharacterized protein</fullName>
    </submittedName>
</protein>
<keyword evidence="1" id="KW-0812">Transmembrane</keyword>
<dbReference type="AlphaFoldDB" id="J7J5L4"/>
<dbReference type="EMBL" id="CP003629">
    <property type="protein sequence ID" value="AFQ46236.1"/>
    <property type="molecule type" value="Genomic_DNA"/>
</dbReference>
<dbReference type="OrthoDB" id="1796742at2"/>
<sequence>MFKIIPHAKKFWIYGAAAAMIIASSSTMVYALNDNIPANASASTALSTAVQTNDQTQPTAPQVTLGYNLVDLSKGSPDPERKQAFKTKLSLNKNLTPEEIEEKYQAVLANTIPGDKDISAEQAAAYAAEILVKAYRVDFTGYTAEASFARSSVPNSDNWTVVFHTSNDDKSAKRYLASVDSVSGALLTASCYNFSYADVISQNPQDPAWEKKALADITQLLPENISIVSSKVIAATPEIGVSVVSSLSDGSAFAVRLTGENKEAATYQYFPGGYDGSWDISPVTVNGVG</sequence>
<keyword evidence="1" id="KW-0472">Membrane</keyword>
<dbReference type="RefSeq" id="WP_014905142.1">
    <property type="nucleotide sequence ID" value="NC_018515.1"/>
</dbReference>
<proteinExistence type="predicted"/>
<evidence type="ECO:0000313" key="3">
    <source>
        <dbReference type="Proteomes" id="UP000005262"/>
    </source>
</evidence>
<evidence type="ECO:0000256" key="1">
    <source>
        <dbReference type="SAM" id="Phobius"/>
    </source>
</evidence>
<reference evidence="2 3" key="1">
    <citation type="journal article" date="2012" name="J. Bacteriol.">
        <title>Complete genome sequences of Desulfosporosinus orientis DSM765T, Desulfosporosinus youngiae DSM17734T, Desulfosporosinus meridiei DSM13257T, and Desulfosporosinus acidiphilus DSM22704T.</title>
        <authorList>
            <person name="Pester M."/>
            <person name="Brambilla E."/>
            <person name="Alazard D."/>
            <person name="Rattei T."/>
            <person name="Weinmaier T."/>
            <person name="Han J."/>
            <person name="Lucas S."/>
            <person name="Lapidus A."/>
            <person name="Cheng J.F."/>
            <person name="Goodwin L."/>
            <person name="Pitluck S."/>
            <person name="Peters L."/>
            <person name="Ovchinnikova G."/>
            <person name="Teshima H."/>
            <person name="Detter J.C."/>
            <person name="Han C.S."/>
            <person name="Tapia R."/>
            <person name="Land M.L."/>
            <person name="Hauser L."/>
            <person name="Kyrpides N.C."/>
            <person name="Ivanova N.N."/>
            <person name="Pagani I."/>
            <person name="Huntmann M."/>
            <person name="Wei C.L."/>
            <person name="Davenport K.W."/>
            <person name="Daligault H."/>
            <person name="Chain P.S."/>
            <person name="Chen A."/>
            <person name="Mavromatis K."/>
            <person name="Markowitz V."/>
            <person name="Szeto E."/>
            <person name="Mikhailova N."/>
            <person name="Pati A."/>
            <person name="Wagner M."/>
            <person name="Woyke T."/>
            <person name="Ollivier B."/>
            <person name="Klenk H.P."/>
            <person name="Spring S."/>
            <person name="Loy A."/>
        </authorList>
    </citation>
    <scope>NUCLEOTIDE SEQUENCE [LARGE SCALE GENOMIC DNA]</scope>
    <source>
        <strain evidence="3">ATCC BAA-275 / DSM 13257 / NCIMB 13706 / S10</strain>
    </source>
</reference>
<gene>
    <name evidence="2" type="ordered locus">Desmer_4430</name>
</gene>
<keyword evidence="3" id="KW-1185">Reference proteome</keyword>
<dbReference type="STRING" id="768704.Desmer_4430"/>
<accession>J7J5L4</accession>
<feature type="transmembrane region" description="Helical" evidence="1">
    <location>
        <begin position="12"/>
        <end position="32"/>
    </location>
</feature>
<dbReference type="HOGENOM" id="CLU_958574_0_0_9"/>